<feature type="region of interest" description="Disordered" evidence="6">
    <location>
        <begin position="427"/>
        <end position="457"/>
    </location>
</feature>
<dbReference type="RefSeq" id="WP_345672418.1">
    <property type="nucleotide sequence ID" value="NZ_BAABKC010000136.1"/>
</dbReference>
<sequence>MNDDTDRQRTRERASRSARGGTSPNRAATGAATRPRPARRGTALAVYLASATLVRSASGGAPVGLVSLTLARHPHGGATLGSVLAALLMIPNVAGPWLARRLEGARDTRVLLAVAFAVHGLALAGGSLLLGRAATPVVAALITLGGLATPLMTGGLSSRLAPLVGGDERAQRRAEGWDSATYGVSNVIGPAAVAVLAGVTGPLAAMVALGAAAVLAGLLLVLLPRERGAGGPRGEALTVREALRVVVTRGPLRRVMVATMLTSVSTSGVMVIAVVFGRALHHSAGAGAALGAAYGVGNLCGALLTAVFPLRGEPERLAVRLIGANAVAVGLCAAAPDYAIAVVTFALAGATSAVLFTATLAVRSVYAPPAARAQVFVTMAGCKMVAGAAGTALAGTLSGFDPRLALAVGCLVVTAAVGTARLDRRLTRDAPSTSDGAPLPASEAAEESVAPRATPPA</sequence>
<feature type="transmembrane region" description="Helical" evidence="7">
    <location>
        <begin position="137"/>
        <end position="158"/>
    </location>
</feature>
<reference evidence="9" key="1">
    <citation type="journal article" date="2019" name="Int. J. Syst. Evol. Microbiol.">
        <title>The Global Catalogue of Microorganisms (GCM) 10K type strain sequencing project: providing services to taxonomists for standard genome sequencing and annotation.</title>
        <authorList>
            <consortium name="The Broad Institute Genomics Platform"/>
            <consortium name="The Broad Institute Genome Sequencing Center for Infectious Disease"/>
            <person name="Wu L."/>
            <person name="Ma J."/>
        </authorList>
    </citation>
    <scope>NUCLEOTIDE SEQUENCE [LARGE SCALE GENOMIC DNA]</scope>
    <source>
        <strain evidence="9">JCM 18410</strain>
    </source>
</reference>
<feature type="transmembrane region" description="Helical" evidence="7">
    <location>
        <begin position="44"/>
        <end position="66"/>
    </location>
</feature>
<feature type="compositionally biased region" description="Low complexity" evidence="6">
    <location>
        <begin position="26"/>
        <end position="38"/>
    </location>
</feature>
<keyword evidence="5 7" id="KW-0472">Membrane</keyword>
<feature type="transmembrane region" description="Helical" evidence="7">
    <location>
        <begin position="288"/>
        <end position="310"/>
    </location>
</feature>
<dbReference type="PANTHER" id="PTHR23513:SF11">
    <property type="entry name" value="STAPHYLOFERRIN A TRANSPORTER"/>
    <property type="match status" value="1"/>
</dbReference>
<evidence type="ECO:0000256" key="3">
    <source>
        <dbReference type="ARBA" id="ARBA00022692"/>
    </source>
</evidence>
<dbReference type="PANTHER" id="PTHR23513">
    <property type="entry name" value="INTEGRAL MEMBRANE EFFLUX PROTEIN-RELATED"/>
    <property type="match status" value="1"/>
</dbReference>
<keyword evidence="9" id="KW-1185">Reference proteome</keyword>
<feature type="transmembrane region" description="Helical" evidence="7">
    <location>
        <begin position="342"/>
        <end position="363"/>
    </location>
</feature>
<organism evidence="8 9">
    <name type="scientific">Streptomyces similanensis</name>
    <dbReference type="NCBI Taxonomy" id="1274988"/>
    <lineage>
        <taxon>Bacteria</taxon>
        <taxon>Bacillati</taxon>
        <taxon>Actinomycetota</taxon>
        <taxon>Actinomycetes</taxon>
        <taxon>Kitasatosporales</taxon>
        <taxon>Streptomycetaceae</taxon>
        <taxon>Streptomyces</taxon>
    </lineage>
</organism>
<evidence type="ECO:0000256" key="5">
    <source>
        <dbReference type="ARBA" id="ARBA00023136"/>
    </source>
</evidence>
<feature type="transmembrane region" description="Helical" evidence="7">
    <location>
        <begin position="110"/>
        <end position="131"/>
    </location>
</feature>
<evidence type="ECO:0000256" key="1">
    <source>
        <dbReference type="ARBA" id="ARBA00004651"/>
    </source>
</evidence>
<name>A0ABP9LPU7_9ACTN</name>
<keyword evidence="4 7" id="KW-1133">Transmembrane helix</keyword>
<protein>
    <submittedName>
        <fullName evidence="8">MFS transporter</fullName>
    </submittedName>
</protein>
<comment type="caution">
    <text evidence="8">The sequence shown here is derived from an EMBL/GenBank/DDBJ whole genome shotgun (WGS) entry which is preliminary data.</text>
</comment>
<gene>
    <name evidence="8" type="ORF">GCM10023336_73920</name>
</gene>
<evidence type="ECO:0000313" key="8">
    <source>
        <dbReference type="EMBL" id="GAA5080563.1"/>
    </source>
</evidence>
<feature type="transmembrane region" description="Helical" evidence="7">
    <location>
        <begin position="375"/>
        <end position="398"/>
    </location>
</feature>
<evidence type="ECO:0000256" key="7">
    <source>
        <dbReference type="SAM" id="Phobius"/>
    </source>
</evidence>
<feature type="transmembrane region" description="Helical" evidence="7">
    <location>
        <begin position="317"/>
        <end position="336"/>
    </location>
</feature>
<evidence type="ECO:0000256" key="4">
    <source>
        <dbReference type="ARBA" id="ARBA00022989"/>
    </source>
</evidence>
<dbReference type="EMBL" id="BAABKC010000136">
    <property type="protein sequence ID" value="GAA5080563.1"/>
    <property type="molecule type" value="Genomic_DNA"/>
</dbReference>
<accession>A0ABP9LPU7</accession>
<dbReference type="Gene3D" id="1.20.1250.20">
    <property type="entry name" value="MFS general substrate transporter like domains"/>
    <property type="match status" value="1"/>
</dbReference>
<feature type="transmembrane region" description="Helical" evidence="7">
    <location>
        <begin position="78"/>
        <end position="98"/>
    </location>
</feature>
<evidence type="ECO:0000313" key="9">
    <source>
        <dbReference type="Proteomes" id="UP001500124"/>
    </source>
</evidence>
<dbReference type="InterPro" id="IPR036259">
    <property type="entry name" value="MFS_trans_sf"/>
</dbReference>
<feature type="compositionally biased region" description="Low complexity" evidence="6">
    <location>
        <begin position="437"/>
        <end position="457"/>
    </location>
</feature>
<dbReference type="Proteomes" id="UP001500124">
    <property type="component" value="Unassembled WGS sequence"/>
</dbReference>
<feature type="transmembrane region" description="Helical" evidence="7">
    <location>
        <begin position="203"/>
        <end position="223"/>
    </location>
</feature>
<feature type="transmembrane region" description="Helical" evidence="7">
    <location>
        <begin position="404"/>
        <end position="422"/>
    </location>
</feature>
<dbReference type="SUPFAM" id="SSF103473">
    <property type="entry name" value="MFS general substrate transporter"/>
    <property type="match status" value="1"/>
</dbReference>
<comment type="subcellular location">
    <subcellularLocation>
        <location evidence="1">Cell membrane</location>
        <topology evidence="1">Multi-pass membrane protein</topology>
    </subcellularLocation>
</comment>
<feature type="transmembrane region" description="Helical" evidence="7">
    <location>
        <begin position="255"/>
        <end position="276"/>
    </location>
</feature>
<feature type="compositionally biased region" description="Basic and acidic residues" evidence="6">
    <location>
        <begin position="1"/>
        <end position="15"/>
    </location>
</feature>
<evidence type="ECO:0000256" key="2">
    <source>
        <dbReference type="ARBA" id="ARBA00022475"/>
    </source>
</evidence>
<evidence type="ECO:0000256" key="6">
    <source>
        <dbReference type="SAM" id="MobiDB-lite"/>
    </source>
</evidence>
<keyword evidence="2" id="KW-1003">Cell membrane</keyword>
<keyword evidence="3 7" id="KW-0812">Transmembrane</keyword>
<feature type="transmembrane region" description="Helical" evidence="7">
    <location>
        <begin position="179"/>
        <end position="197"/>
    </location>
</feature>
<proteinExistence type="predicted"/>
<feature type="region of interest" description="Disordered" evidence="6">
    <location>
        <begin position="1"/>
        <end position="38"/>
    </location>
</feature>